<evidence type="ECO:0000313" key="4">
    <source>
        <dbReference type="EMBL" id="MDT2735549.1"/>
    </source>
</evidence>
<dbReference type="InterPro" id="IPR050661">
    <property type="entry name" value="BglG_antiterminators"/>
</dbReference>
<evidence type="ECO:0000313" key="5">
    <source>
        <dbReference type="Proteomes" id="UP001180842"/>
    </source>
</evidence>
<dbReference type="PANTHER" id="PTHR30185:SF18">
    <property type="entry name" value="TRANSCRIPTIONAL REGULATOR MTLR"/>
    <property type="match status" value="1"/>
</dbReference>
<feature type="domain" description="Mga helix-turn-helix" evidence="3">
    <location>
        <begin position="71"/>
        <end position="153"/>
    </location>
</feature>
<dbReference type="InterPro" id="IPR036388">
    <property type="entry name" value="WH-like_DNA-bd_sf"/>
</dbReference>
<dbReference type="AlphaFoldDB" id="A0AAE4HX85"/>
<accession>A0AAE4HX85</accession>
<reference evidence="4" key="1">
    <citation type="submission" date="2023-03" db="EMBL/GenBank/DDBJ databases">
        <authorList>
            <person name="Shen W."/>
            <person name="Cai J."/>
        </authorList>
    </citation>
    <scope>NUCLEOTIDE SEQUENCE</scope>
    <source>
        <strain evidence="4">P69-2</strain>
    </source>
</reference>
<dbReference type="Proteomes" id="UP001180842">
    <property type="component" value="Unassembled WGS sequence"/>
</dbReference>
<dbReference type="EMBL" id="JARQAI010000001">
    <property type="protein sequence ID" value="MDT2735549.1"/>
    <property type="molecule type" value="Genomic_DNA"/>
</dbReference>
<dbReference type="InterPro" id="IPR007737">
    <property type="entry name" value="Mga_HTH"/>
</dbReference>
<dbReference type="InterPro" id="IPR036390">
    <property type="entry name" value="WH_DNA-bd_sf"/>
</dbReference>
<dbReference type="SUPFAM" id="SSF46785">
    <property type="entry name" value="Winged helix' DNA-binding domain"/>
    <property type="match status" value="1"/>
</dbReference>
<sequence>MKQETTRRLRLIEELYYAKEWLSSEQLMERLNCSLPALIGDVNFLNEEQLPFRITKTKGLYSIDFDFHATIDVVYSYILRSSLEFQIIESLFFEKSRGIQPAAERLNCSFSNMQRYLTAIKNTMDGWGIWVCHRPLRMIGDEAAIRHFYYLFFRESRLSFAEYGFSKDLVESVDQLIRRILVTNQVTNNLTVHFQLMHSFLIGLQRQKQGHSLKINFLESGLHIPAVSELSRLAHLIRRESGLVFDDYQLRECLWPLFSHQLILNQQQQAYACKINKQLAVFYETHRFLLEKVSHLLAEPLSQAEMLETLRLLGNELSNHAPQKHSMEIIQETDAIMLNLIDKKYSRELKKLEKVVSDFLFPKQSSTLVSLYISRLIITINNLLQRLVDAQRPIKVLLLSDTSTTHERFWHSIFPAYIKGAVDYEYFETPFILQGQLASLTQQYDLIITNITMAELVSACPLIAINAYPTTKDFERIQQFINQFDPISPRKERSNELTPTT</sequence>
<comment type="caution">
    <text evidence="4">The sequence shown here is derived from an EMBL/GenBank/DDBJ whole genome shotgun (WGS) entry which is preliminary data.</text>
</comment>
<protein>
    <submittedName>
        <fullName evidence="4">Helix-turn-helix domain-containing protein</fullName>
    </submittedName>
</protein>
<keyword evidence="2" id="KW-0804">Transcription</keyword>
<evidence type="ECO:0000256" key="1">
    <source>
        <dbReference type="ARBA" id="ARBA00023015"/>
    </source>
</evidence>
<name>A0AAE4HX85_9ENTE</name>
<gene>
    <name evidence="4" type="ORF">P7H00_00190</name>
</gene>
<evidence type="ECO:0000259" key="3">
    <source>
        <dbReference type="Pfam" id="PF05043"/>
    </source>
</evidence>
<organism evidence="4 5">
    <name type="scientific">Enterococcus pseudoavium</name>
    <dbReference type="NCBI Taxonomy" id="44007"/>
    <lineage>
        <taxon>Bacteria</taxon>
        <taxon>Bacillati</taxon>
        <taxon>Bacillota</taxon>
        <taxon>Bacilli</taxon>
        <taxon>Lactobacillales</taxon>
        <taxon>Enterococcaceae</taxon>
        <taxon>Enterococcus</taxon>
    </lineage>
</organism>
<keyword evidence="1" id="KW-0805">Transcription regulation</keyword>
<dbReference type="Pfam" id="PF05043">
    <property type="entry name" value="Mga"/>
    <property type="match status" value="1"/>
</dbReference>
<proteinExistence type="predicted"/>
<dbReference type="PANTHER" id="PTHR30185">
    <property type="entry name" value="CRYPTIC BETA-GLUCOSIDE BGL OPERON ANTITERMINATOR"/>
    <property type="match status" value="1"/>
</dbReference>
<evidence type="ECO:0000256" key="2">
    <source>
        <dbReference type="ARBA" id="ARBA00023163"/>
    </source>
</evidence>
<dbReference type="RefSeq" id="WP_311796277.1">
    <property type="nucleotide sequence ID" value="NZ_JARQAI010000001.1"/>
</dbReference>
<dbReference type="Gene3D" id="1.10.10.10">
    <property type="entry name" value="Winged helix-like DNA-binding domain superfamily/Winged helix DNA-binding domain"/>
    <property type="match status" value="1"/>
</dbReference>